<dbReference type="GO" id="GO:0016787">
    <property type="term" value="F:hydrolase activity"/>
    <property type="evidence" value="ECO:0007669"/>
    <property type="project" value="UniProtKB-KW"/>
</dbReference>
<feature type="binding site" description="via carbamate group" evidence="4">
    <location>
        <position position="131"/>
    </location>
    <ligand>
        <name>Zn(2+)</name>
        <dbReference type="ChEBI" id="CHEBI:29105"/>
        <label>2</label>
    </ligand>
</feature>
<keyword evidence="2" id="KW-0378">Hydrolase</keyword>
<dbReference type="PIRSF" id="PIRSF016839">
    <property type="entry name" value="PhP"/>
    <property type="match status" value="1"/>
</dbReference>
<feature type="binding site" evidence="4">
    <location>
        <position position="250"/>
    </location>
    <ligand>
        <name>Zn(2+)</name>
        <dbReference type="ChEBI" id="CHEBI:29105"/>
        <label>1</label>
    </ligand>
</feature>
<dbReference type="GO" id="GO:0008270">
    <property type="term" value="F:zinc ion binding"/>
    <property type="evidence" value="ECO:0007669"/>
    <property type="project" value="InterPro"/>
</dbReference>
<dbReference type="Gene3D" id="3.20.20.140">
    <property type="entry name" value="Metal-dependent hydrolases"/>
    <property type="match status" value="1"/>
</dbReference>
<evidence type="ECO:0000256" key="1">
    <source>
        <dbReference type="ARBA" id="ARBA00022723"/>
    </source>
</evidence>
<gene>
    <name evidence="6" type="ORF">BEK98_39865</name>
</gene>
<dbReference type="InterPro" id="IPR001559">
    <property type="entry name" value="Phosphotriesterase"/>
</dbReference>
<dbReference type="PANTHER" id="PTHR10819">
    <property type="entry name" value="PHOSPHOTRIESTERASE-RELATED"/>
    <property type="match status" value="1"/>
</dbReference>
<comment type="caution">
    <text evidence="6">The sequence shown here is derived from an EMBL/GenBank/DDBJ whole genome shotgun (WGS) entry which is preliminary data.</text>
</comment>
<sequence>MSTVRTVLGDLRPEELGVCDAHDHLFLRSPQLPGLELDDVSAARAELAAFRAAGGGSVVQWTPYGMGRRTADLPGLSRATGVHLVCATGLHQAAHYAPESLDGLRGGLSELFVTELTEGIGTSGVRAGLIKVAGGFHALDAHARWTMTAAAEAHRATGAPIAVHLELGTGALDVLDLLCGELGVPGHRVVLGHLNRSPDPVVLREAAASGCWLAFDGPSRAHHATDWRMPEAVRALAEAGYGDRLLLGGDTVVAGARSVDGGPGMPYLLRRVRSRLTEAVGAGLVDRILMEHPGRAFAVDWK</sequence>
<dbReference type="EMBL" id="MCGQ01000049">
    <property type="protein sequence ID" value="OXY89042.1"/>
    <property type="molecule type" value="Genomic_DNA"/>
</dbReference>
<feature type="binding site" evidence="4">
    <location>
        <position position="193"/>
    </location>
    <ligand>
        <name>Zn(2+)</name>
        <dbReference type="ChEBI" id="CHEBI:29105"/>
        <label>2</label>
    </ligand>
</feature>
<feature type="binding site" evidence="4">
    <location>
        <position position="24"/>
    </location>
    <ligand>
        <name>Zn(2+)</name>
        <dbReference type="ChEBI" id="CHEBI:29105"/>
        <label>1</label>
    </ligand>
</feature>
<evidence type="ECO:0000313" key="7">
    <source>
        <dbReference type="Proteomes" id="UP000215483"/>
    </source>
</evidence>
<dbReference type="SUPFAM" id="SSF51556">
    <property type="entry name" value="Metallo-dependent hydrolases"/>
    <property type="match status" value="1"/>
</dbReference>
<reference evidence="6 7" key="1">
    <citation type="submission" date="2016-07" db="EMBL/GenBank/DDBJ databases">
        <title>Draft genome of Streptomyces diastatochromogenes.</title>
        <authorList>
            <person name="Podduturi R."/>
            <person name="Lukassen M.B."/>
            <person name="Clausen N."/>
            <person name="Nielsen J.L."/>
            <person name="Jorgensen N.O."/>
        </authorList>
    </citation>
    <scope>NUCLEOTIDE SEQUENCE [LARGE SCALE GENOMIC DNA]</scope>
    <source>
        <strain evidence="6 7">DSM 40608</strain>
    </source>
</reference>
<dbReference type="OrthoDB" id="9795018at2"/>
<organism evidence="6 7">
    <name type="scientific">Streptomyces diastatochromogenes</name>
    <dbReference type="NCBI Taxonomy" id="42236"/>
    <lineage>
        <taxon>Bacteria</taxon>
        <taxon>Bacillati</taxon>
        <taxon>Actinomycetota</taxon>
        <taxon>Actinomycetes</taxon>
        <taxon>Kitasatosporales</taxon>
        <taxon>Streptomycetaceae</taxon>
        <taxon>Streptomyces</taxon>
    </lineage>
</organism>
<name>A0A233S053_STRDA</name>
<feature type="binding site" description="via carbamate group" evidence="4">
    <location>
        <position position="131"/>
    </location>
    <ligand>
        <name>Zn(2+)</name>
        <dbReference type="ChEBI" id="CHEBI:29105"/>
        <label>1</label>
    </ligand>
</feature>
<evidence type="ECO:0000256" key="4">
    <source>
        <dbReference type="PIRSR" id="PIRSR601559-51"/>
    </source>
</evidence>
<proteinExistence type="inferred from homology"/>
<evidence type="ECO:0000256" key="2">
    <source>
        <dbReference type="ARBA" id="ARBA00022801"/>
    </source>
</evidence>
<feature type="binding site" evidence="4">
    <location>
        <position position="164"/>
    </location>
    <ligand>
        <name>Zn(2+)</name>
        <dbReference type="ChEBI" id="CHEBI:29105"/>
        <label>2</label>
    </ligand>
</feature>
<feature type="modified residue" description="N6-carboxylysine" evidence="3 5">
    <location>
        <position position="131"/>
    </location>
</feature>
<feature type="binding site" evidence="4">
    <location>
        <position position="22"/>
    </location>
    <ligand>
        <name>Zn(2+)</name>
        <dbReference type="ChEBI" id="CHEBI:29105"/>
        <label>1</label>
    </ligand>
</feature>
<evidence type="ECO:0000256" key="5">
    <source>
        <dbReference type="PROSITE-ProRule" id="PRU00679"/>
    </source>
</evidence>
<keyword evidence="7" id="KW-1185">Reference proteome</keyword>
<dbReference type="PANTHER" id="PTHR10819:SF3">
    <property type="entry name" value="PHOSPHOTRIESTERASE-RELATED PROTEIN"/>
    <property type="match status" value="1"/>
</dbReference>
<evidence type="ECO:0000256" key="3">
    <source>
        <dbReference type="PIRSR" id="PIRSR601559-50"/>
    </source>
</evidence>
<evidence type="ECO:0000313" key="6">
    <source>
        <dbReference type="EMBL" id="OXY89042.1"/>
    </source>
</evidence>
<keyword evidence="1 4" id="KW-0479">Metal-binding</keyword>
<dbReference type="RefSeq" id="WP_094221920.1">
    <property type="nucleotide sequence ID" value="NZ_MCGQ01000049.1"/>
</dbReference>
<protein>
    <submittedName>
        <fullName evidence="6">Phosphotriesterase</fullName>
    </submittedName>
</protein>
<dbReference type="Pfam" id="PF02126">
    <property type="entry name" value="PTE"/>
    <property type="match status" value="1"/>
</dbReference>
<accession>A0A233S053</accession>
<comment type="cofactor">
    <cofactor evidence="4">
        <name>a divalent metal cation</name>
        <dbReference type="ChEBI" id="CHEBI:60240"/>
    </cofactor>
    <text evidence="4">Binds 2 divalent metal cations per subunit.</text>
</comment>
<dbReference type="Proteomes" id="UP000215483">
    <property type="component" value="Unassembled WGS sequence"/>
</dbReference>
<dbReference type="InterPro" id="IPR032466">
    <property type="entry name" value="Metal_Hydrolase"/>
</dbReference>
<dbReference type="AlphaFoldDB" id="A0A233S053"/>
<comment type="similarity">
    <text evidence="5">Belongs to the metallo-dependent hydrolases superfamily. Phosphotriesterase family.</text>
</comment>
<dbReference type="PROSITE" id="PS51347">
    <property type="entry name" value="PHOSPHOTRIESTERASE_2"/>
    <property type="match status" value="1"/>
</dbReference>